<proteinExistence type="predicted"/>
<comment type="caution">
    <text evidence="2">The sequence shown here is derived from an EMBL/GenBank/DDBJ whole genome shotgun (WGS) entry which is preliminary data.</text>
</comment>
<protein>
    <submittedName>
        <fullName evidence="2">Uncharacterized protein</fullName>
    </submittedName>
</protein>
<evidence type="ECO:0000313" key="2">
    <source>
        <dbReference type="EMBL" id="GIJ02749.1"/>
    </source>
</evidence>
<reference evidence="2" key="1">
    <citation type="submission" date="2021-01" db="EMBL/GenBank/DDBJ databases">
        <title>Whole genome shotgun sequence of Spirilliplanes yamanashiensis NBRC 15828.</title>
        <authorList>
            <person name="Komaki H."/>
            <person name="Tamura T."/>
        </authorList>
    </citation>
    <scope>NUCLEOTIDE SEQUENCE</scope>
    <source>
        <strain evidence="2">NBRC 15828</strain>
    </source>
</reference>
<gene>
    <name evidence="2" type="ORF">Sya03_21010</name>
</gene>
<dbReference type="Proteomes" id="UP000652013">
    <property type="component" value="Unassembled WGS sequence"/>
</dbReference>
<accession>A0A8J3Y746</accession>
<feature type="region of interest" description="Disordered" evidence="1">
    <location>
        <begin position="1"/>
        <end position="65"/>
    </location>
</feature>
<keyword evidence="3" id="KW-1185">Reference proteome</keyword>
<dbReference type="AlphaFoldDB" id="A0A8J3Y746"/>
<evidence type="ECO:0000256" key="1">
    <source>
        <dbReference type="SAM" id="MobiDB-lite"/>
    </source>
</evidence>
<dbReference type="RefSeq" id="WP_203938040.1">
    <property type="nucleotide sequence ID" value="NZ_BAAAGJ010000009.1"/>
</dbReference>
<organism evidence="2 3">
    <name type="scientific">Spirilliplanes yamanashiensis</name>
    <dbReference type="NCBI Taxonomy" id="42233"/>
    <lineage>
        <taxon>Bacteria</taxon>
        <taxon>Bacillati</taxon>
        <taxon>Actinomycetota</taxon>
        <taxon>Actinomycetes</taxon>
        <taxon>Micromonosporales</taxon>
        <taxon>Micromonosporaceae</taxon>
        <taxon>Spirilliplanes</taxon>
    </lineage>
</organism>
<name>A0A8J3Y746_9ACTN</name>
<evidence type="ECO:0000313" key="3">
    <source>
        <dbReference type="Proteomes" id="UP000652013"/>
    </source>
</evidence>
<sequence length="65" mass="7372">MTQPEDLDLTIPDERDLEAPDADAAEQRVPADPSWDDAVVSQDMEAPEWDAAEQSRVVQLEDEYR</sequence>
<dbReference type="EMBL" id="BOOY01000014">
    <property type="protein sequence ID" value="GIJ02749.1"/>
    <property type="molecule type" value="Genomic_DNA"/>
</dbReference>